<evidence type="ECO:0000313" key="1">
    <source>
        <dbReference type="EMBL" id="KFD58642.1"/>
    </source>
</evidence>
<evidence type="ECO:0000313" key="2">
    <source>
        <dbReference type="Proteomes" id="UP000030764"/>
    </source>
</evidence>
<reference evidence="1 2" key="1">
    <citation type="journal article" date="2014" name="Nat. Genet.">
        <title>Genome and transcriptome of the porcine whipworm Trichuris suis.</title>
        <authorList>
            <person name="Jex A.R."/>
            <person name="Nejsum P."/>
            <person name="Schwarz E.M."/>
            <person name="Hu L."/>
            <person name="Young N.D."/>
            <person name="Hall R.S."/>
            <person name="Korhonen P.K."/>
            <person name="Liao S."/>
            <person name="Thamsborg S."/>
            <person name="Xia J."/>
            <person name="Xu P."/>
            <person name="Wang S."/>
            <person name="Scheerlinck J.P."/>
            <person name="Hofmann A."/>
            <person name="Sternberg P.W."/>
            <person name="Wang J."/>
            <person name="Gasser R.B."/>
        </authorList>
    </citation>
    <scope>NUCLEOTIDE SEQUENCE [LARGE SCALE GENOMIC DNA]</scope>
    <source>
        <strain evidence="1">DCEP-RM93M</strain>
    </source>
</reference>
<dbReference type="EMBL" id="KL363183">
    <property type="protein sequence ID" value="KFD58642.1"/>
    <property type="molecule type" value="Genomic_DNA"/>
</dbReference>
<accession>A0A085MN46</accession>
<proteinExistence type="predicted"/>
<gene>
    <name evidence="1" type="ORF">M513_00335</name>
</gene>
<dbReference type="Proteomes" id="UP000030764">
    <property type="component" value="Unassembled WGS sequence"/>
</dbReference>
<dbReference type="AlphaFoldDB" id="A0A085MN46"/>
<protein>
    <submittedName>
        <fullName evidence="1">Uncharacterized protein</fullName>
    </submittedName>
</protein>
<sequence length="203" mass="21765">MRNFRAHVFARRTSPVTVDNSTIPRNKRQSDKFANSRSYSNVDICMFSPQNSNINLSITFNGTAFVDLTSKANTTRVNACSTSHAISLNAFGQLINTHMANSAFSSTTNTAAASIRRCTAARTARRICIASPFEQRSASDEDGAIVKATASSTAFSLRSAMPKDGRFLSKSHITLAASKSAAPIAGTVTNDFVAETWTLDPSG</sequence>
<name>A0A085MN46_9BILA</name>
<keyword evidence="2" id="KW-1185">Reference proteome</keyword>
<organism evidence="1 2">
    <name type="scientific">Trichuris suis</name>
    <name type="common">pig whipworm</name>
    <dbReference type="NCBI Taxonomy" id="68888"/>
    <lineage>
        <taxon>Eukaryota</taxon>
        <taxon>Metazoa</taxon>
        <taxon>Ecdysozoa</taxon>
        <taxon>Nematoda</taxon>
        <taxon>Enoplea</taxon>
        <taxon>Dorylaimia</taxon>
        <taxon>Trichinellida</taxon>
        <taxon>Trichuridae</taxon>
        <taxon>Trichuris</taxon>
    </lineage>
</organism>